<accession>A0AAV2FZJ9</accession>
<dbReference type="AlphaFoldDB" id="A0AAV2FZJ9"/>
<keyword evidence="2" id="KW-1185">Reference proteome</keyword>
<sequence length="87" mass="9763">MIPRGYQAGKTDLVVRLDSQTSGYQANKTRNLTKARPWAWWPPNGVSSRQGARYQLDKIKKAKYGDQADIAGLEQGYQADKIGLIPR</sequence>
<protein>
    <submittedName>
        <fullName evidence="1">Uncharacterized protein</fullName>
    </submittedName>
</protein>
<name>A0AAV2FZJ9_9ROSI</name>
<dbReference type="EMBL" id="OZ034820">
    <property type="protein sequence ID" value="CAL1403803.1"/>
    <property type="molecule type" value="Genomic_DNA"/>
</dbReference>
<evidence type="ECO:0000313" key="2">
    <source>
        <dbReference type="Proteomes" id="UP001497516"/>
    </source>
</evidence>
<dbReference type="Proteomes" id="UP001497516">
    <property type="component" value="Chromosome 7"/>
</dbReference>
<gene>
    <name evidence="1" type="ORF">LTRI10_LOCUS43708</name>
</gene>
<reference evidence="1 2" key="1">
    <citation type="submission" date="2024-04" db="EMBL/GenBank/DDBJ databases">
        <authorList>
            <person name="Fracassetti M."/>
        </authorList>
    </citation>
    <scope>NUCLEOTIDE SEQUENCE [LARGE SCALE GENOMIC DNA]</scope>
</reference>
<proteinExistence type="predicted"/>
<organism evidence="1 2">
    <name type="scientific">Linum trigynum</name>
    <dbReference type="NCBI Taxonomy" id="586398"/>
    <lineage>
        <taxon>Eukaryota</taxon>
        <taxon>Viridiplantae</taxon>
        <taxon>Streptophyta</taxon>
        <taxon>Embryophyta</taxon>
        <taxon>Tracheophyta</taxon>
        <taxon>Spermatophyta</taxon>
        <taxon>Magnoliopsida</taxon>
        <taxon>eudicotyledons</taxon>
        <taxon>Gunneridae</taxon>
        <taxon>Pentapetalae</taxon>
        <taxon>rosids</taxon>
        <taxon>fabids</taxon>
        <taxon>Malpighiales</taxon>
        <taxon>Linaceae</taxon>
        <taxon>Linum</taxon>
    </lineage>
</organism>
<evidence type="ECO:0000313" key="1">
    <source>
        <dbReference type="EMBL" id="CAL1403803.1"/>
    </source>
</evidence>